<accession>A6HY82</accession>
<protein>
    <submittedName>
        <fullName evidence="1">RCG48136, isoform CRA_b</fullName>
    </submittedName>
</protein>
<reference evidence="2" key="1">
    <citation type="submission" date="2005-09" db="EMBL/GenBank/DDBJ databases">
        <authorList>
            <person name="Mural R.J."/>
            <person name="Li P.W."/>
            <person name="Adams M.D."/>
            <person name="Amanatides P.G."/>
            <person name="Baden-Tillson H."/>
            <person name="Barnstead M."/>
            <person name="Chin S.H."/>
            <person name="Dew I."/>
            <person name="Evans C.A."/>
            <person name="Ferriera S."/>
            <person name="Flanigan M."/>
            <person name="Fosler C."/>
            <person name="Glodek A."/>
            <person name="Gu Z."/>
            <person name="Holt R.A."/>
            <person name="Jennings D."/>
            <person name="Kraft C.L."/>
            <person name="Lu F."/>
            <person name="Nguyen T."/>
            <person name="Nusskern D.R."/>
            <person name="Pfannkoch C.M."/>
            <person name="Sitter C."/>
            <person name="Sutton G.G."/>
            <person name="Venter J.C."/>
            <person name="Wang Z."/>
            <person name="Woodage T."/>
            <person name="Zheng X.H."/>
            <person name="Zhong F."/>
        </authorList>
    </citation>
    <scope>NUCLEOTIDE SEQUENCE [LARGE SCALE GENOMIC DNA]</scope>
    <source>
        <strain>BN</strain>
        <strain evidence="2">Sprague-Dawley</strain>
    </source>
</reference>
<dbReference type="AlphaFoldDB" id="A6HY82"/>
<evidence type="ECO:0000313" key="1">
    <source>
        <dbReference type="EMBL" id="EDM12164.1"/>
    </source>
</evidence>
<organism evidence="1 2">
    <name type="scientific">Rattus norvegicus</name>
    <name type="common">Rat</name>
    <dbReference type="NCBI Taxonomy" id="10116"/>
    <lineage>
        <taxon>Eukaryota</taxon>
        <taxon>Metazoa</taxon>
        <taxon>Chordata</taxon>
        <taxon>Craniata</taxon>
        <taxon>Vertebrata</taxon>
        <taxon>Euteleostomi</taxon>
        <taxon>Mammalia</taxon>
        <taxon>Eutheria</taxon>
        <taxon>Euarchontoglires</taxon>
        <taxon>Glires</taxon>
        <taxon>Rodentia</taxon>
        <taxon>Myomorpha</taxon>
        <taxon>Muroidea</taxon>
        <taxon>Muridae</taxon>
        <taxon>Murinae</taxon>
        <taxon>Rattus</taxon>
    </lineage>
</organism>
<gene>
    <name evidence="1" type="ORF">rCG_48136</name>
</gene>
<dbReference type="Proteomes" id="UP000234681">
    <property type="component" value="Chromosome 1"/>
</dbReference>
<dbReference type="EMBL" id="CH473953">
    <property type="protein sequence ID" value="EDM12164.1"/>
    <property type="molecule type" value="Genomic_DNA"/>
</dbReference>
<name>A6HY82_RAT</name>
<sequence length="22" mass="2363">MASTTNLPTCASCIKAITFIYL</sequence>
<proteinExistence type="predicted"/>
<evidence type="ECO:0000313" key="2">
    <source>
        <dbReference type="Proteomes" id="UP000234681"/>
    </source>
</evidence>